<dbReference type="AlphaFoldDB" id="A0A4R3J1E4"/>
<name>A0A4R3J1E4_9RHOB</name>
<dbReference type="Pfam" id="PF13657">
    <property type="entry name" value="Couple_hipA"/>
    <property type="match status" value="1"/>
</dbReference>
<evidence type="ECO:0000259" key="5">
    <source>
        <dbReference type="Pfam" id="PF13657"/>
    </source>
</evidence>
<comment type="similarity">
    <text evidence="1">Belongs to the HipA Ser/Thr kinase family.</text>
</comment>
<evidence type="ECO:0000256" key="2">
    <source>
        <dbReference type="ARBA" id="ARBA00022679"/>
    </source>
</evidence>
<evidence type="ECO:0000256" key="1">
    <source>
        <dbReference type="ARBA" id="ARBA00010164"/>
    </source>
</evidence>
<evidence type="ECO:0000313" key="7">
    <source>
        <dbReference type="Proteomes" id="UP000295696"/>
    </source>
</evidence>
<dbReference type="RefSeq" id="WP_132248063.1">
    <property type="nucleotide sequence ID" value="NZ_SLZU01000021.1"/>
</dbReference>
<keyword evidence="7" id="KW-1185">Reference proteome</keyword>
<accession>A0A4R3J1E4</accession>
<organism evidence="6 7">
    <name type="scientific">Primorskyibacter sedentarius</name>
    <dbReference type="NCBI Taxonomy" id="745311"/>
    <lineage>
        <taxon>Bacteria</taxon>
        <taxon>Pseudomonadati</taxon>
        <taxon>Pseudomonadota</taxon>
        <taxon>Alphaproteobacteria</taxon>
        <taxon>Rhodobacterales</taxon>
        <taxon>Roseobacteraceae</taxon>
        <taxon>Primorskyibacter</taxon>
    </lineage>
</organism>
<dbReference type="OrthoDB" id="9805913at2"/>
<evidence type="ECO:0000313" key="6">
    <source>
        <dbReference type="EMBL" id="TCS59578.1"/>
    </source>
</evidence>
<dbReference type="NCBIfam" id="TIGR03071">
    <property type="entry name" value="couple_hipA"/>
    <property type="match status" value="1"/>
</dbReference>
<dbReference type="Proteomes" id="UP000295696">
    <property type="component" value="Unassembled WGS sequence"/>
</dbReference>
<feature type="domain" description="HipA N-terminal subdomain 1" evidence="5">
    <location>
        <begin position="6"/>
        <end position="102"/>
    </location>
</feature>
<protein>
    <submittedName>
        <fullName evidence="6">Serine/threonine-protein kinase HipA</fullName>
    </submittedName>
</protein>
<dbReference type="PANTHER" id="PTHR37419:SF1">
    <property type="entry name" value="SERINE_THREONINE-PROTEIN KINASE TOXIN HIPA"/>
    <property type="match status" value="1"/>
</dbReference>
<proteinExistence type="inferred from homology"/>
<dbReference type="EMBL" id="SLZU01000021">
    <property type="protein sequence ID" value="TCS59578.1"/>
    <property type="molecule type" value="Genomic_DNA"/>
</dbReference>
<evidence type="ECO:0000259" key="4">
    <source>
        <dbReference type="Pfam" id="PF07804"/>
    </source>
</evidence>
<dbReference type="InterPro" id="IPR017508">
    <property type="entry name" value="HipA_N1"/>
</dbReference>
<dbReference type="GO" id="GO:0005829">
    <property type="term" value="C:cytosol"/>
    <property type="evidence" value="ECO:0007669"/>
    <property type="project" value="TreeGrafter"/>
</dbReference>
<gene>
    <name evidence="6" type="ORF">EDD52_12114</name>
</gene>
<comment type="caution">
    <text evidence="6">The sequence shown here is derived from an EMBL/GenBank/DDBJ whole genome shotgun (WGS) entry which is preliminary data.</text>
</comment>
<keyword evidence="2" id="KW-0808">Transferase</keyword>
<dbReference type="InterPro" id="IPR012893">
    <property type="entry name" value="HipA-like_C"/>
</dbReference>
<dbReference type="InterPro" id="IPR052028">
    <property type="entry name" value="HipA_Ser/Thr_kinase"/>
</dbReference>
<reference evidence="6 7" key="1">
    <citation type="submission" date="2019-03" db="EMBL/GenBank/DDBJ databases">
        <title>Genomic Encyclopedia of Type Strains, Phase IV (KMG-IV): sequencing the most valuable type-strain genomes for metagenomic binning, comparative biology and taxonomic classification.</title>
        <authorList>
            <person name="Goeker M."/>
        </authorList>
    </citation>
    <scope>NUCLEOTIDE SEQUENCE [LARGE SCALE GENOMIC DNA]</scope>
    <source>
        <strain evidence="6 7">DSM 104836</strain>
    </source>
</reference>
<sequence>MKSVPVFFQHLLVGTVEVSPDGELSFIYSKDWQNTRGAFPISMSMPLGTDTHPSSVISPWLANLLPEEEQLDVLSRSLGMSQSDALGLLAEIGGDTAGALSFGEPSAPERWRYTPLMTLYDVEDPKEALERHFKDLALRPFLAGEEGVRLSLAGGQKKTALAVLDSEGTPVLRLPQEGDQLAVPQEGAPSTLIIKPDNPRLPGITENEVYCLKLAKAIGIPSAEASIIATADRTAICVLRYDRRVTRGGNLLRIHQEDFAQTNALPPGRKYEHGTIPGLSLHEILSTGRRLGPKGTLALLDQVIFNILVANTDSHAKNYSLLLPLNGKPELSPLYDVSTVLPWPGVVQRFAQKIAGRRRSPTDIAPRDWRVISETSGFRPAGVLERVELLVDRMVASRVPVSREVASFPRATAGYIEEAAEMIENNALRILGRLPS</sequence>
<dbReference type="PANTHER" id="PTHR37419">
    <property type="entry name" value="SERINE/THREONINE-PROTEIN KINASE TOXIN HIPA"/>
    <property type="match status" value="1"/>
</dbReference>
<dbReference type="Pfam" id="PF07804">
    <property type="entry name" value="HipA_C"/>
    <property type="match status" value="1"/>
</dbReference>
<dbReference type="GO" id="GO:0004674">
    <property type="term" value="F:protein serine/threonine kinase activity"/>
    <property type="evidence" value="ECO:0007669"/>
    <property type="project" value="TreeGrafter"/>
</dbReference>
<evidence type="ECO:0000256" key="3">
    <source>
        <dbReference type="ARBA" id="ARBA00022777"/>
    </source>
</evidence>
<feature type="domain" description="HipA-like C-terminal" evidence="4">
    <location>
        <begin position="150"/>
        <end position="395"/>
    </location>
</feature>
<dbReference type="Gene3D" id="1.10.1070.20">
    <property type="match status" value="1"/>
</dbReference>
<keyword evidence="3 6" id="KW-0418">Kinase</keyword>